<accession>I0YXE8</accession>
<dbReference type="Proteomes" id="UP000007264">
    <property type="component" value="Unassembled WGS sequence"/>
</dbReference>
<proteinExistence type="predicted"/>
<dbReference type="RefSeq" id="XP_005647611.1">
    <property type="nucleotide sequence ID" value="XM_005647554.1"/>
</dbReference>
<organism evidence="1 2">
    <name type="scientific">Coccomyxa subellipsoidea (strain C-169)</name>
    <name type="common">Green microalga</name>
    <dbReference type="NCBI Taxonomy" id="574566"/>
    <lineage>
        <taxon>Eukaryota</taxon>
        <taxon>Viridiplantae</taxon>
        <taxon>Chlorophyta</taxon>
        <taxon>core chlorophytes</taxon>
        <taxon>Trebouxiophyceae</taxon>
        <taxon>Trebouxiophyceae incertae sedis</taxon>
        <taxon>Coccomyxaceae</taxon>
        <taxon>Coccomyxa</taxon>
        <taxon>Coccomyxa subellipsoidea</taxon>
    </lineage>
</organism>
<protein>
    <submittedName>
        <fullName evidence="1">Uncharacterized protein</fullName>
    </submittedName>
</protein>
<sequence>MWAANASTILRLHHPENVCFFLASWARGFSKKQGMQTNALFWVMVTTQSPVSYNFTVLPPDPQDLQS</sequence>
<dbReference type="GeneID" id="17041055"/>
<dbReference type="KEGG" id="csl:COCSUDRAFT_33233"/>
<dbReference type="EMBL" id="AGSI01000008">
    <property type="protein sequence ID" value="EIE23067.1"/>
    <property type="molecule type" value="Genomic_DNA"/>
</dbReference>
<reference evidence="1 2" key="1">
    <citation type="journal article" date="2012" name="Genome Biol.">
        <title>The genome of the polar eukaryotic microalga coccomyxa subellipsoidea reveals traits of cold adaptation.</title>
        <authorList>
            <person name="Blanc G."/>
            <person name="Agarkova I."/>
            <person name="Grimwood J."/>
            <person name="Kuo A."/>
            <person name="Brueggeman A."/>
            <person name="Dunigan D."/>
            <person name="Gurnon J."/>
            <person name="Ladunga I."/>
            <person name="Lindquist E."/>
            <person name="Lucas S."/>
            <person name="Pangilinan J."/>
            <person name="Proschold T."/>
            <person name="Salamov A."/>
            <person name="Schmutz J."/>
            <person name="Weeks D."/>
            <person name="Yamada T."/>
            <person name="Claverie J.M."/>
            <person name="Grigoriev I."/>
            <person name="Van Etten J."/>
            <person name="Lomsadze A."/>
            <person name="Borodovsky M."/>
        </authorList>
    </citation>
    <scope>NUCLEOTIDE SEQUENCE [LARGE SCALE GENOMIC DNA]</scope>
    <source>
        <strain evidence="1 2">C-169</strain>
    </source>
</reference>
<evidence type="ECO:0000313" key="1">
    <source>
        <dbReference type="EMBL" id="EIE23067.1"/>
    </source>
</evidence>
<evidence type="ECO:0000313" key="2">
    <source>
        <dbReference type="Proteomes" id="UP000007264"/>
    </source>
</evidence>
<name>I0YXE8_COCSC</name>
<comment type="caution">
    <text evidence="1">The sequence shown here is derived from an EMBL/GenBank/DDBJ whole genome shotgun (WGS) entry which is preliminary data.</text>
</comment>
<gene>
    <name evidence="1" type="ORF">COCSUDRAFT_33233</name>
</gene>
<dbReference type="AlphaFoldDB" id="I0YXE8"/>
<keyword evidence="2" id="KW-1185">Reference proteome</keyword>